<feature type="binding site" evidence="5">
    <location>
        <position position="128"/>
    </location>
    <ligand>
        <name>FAD</name>
        <dbReference type="ChEBI" id="CHEBI:57692"/>
    </ligand>
</feature>
<keyword evidence="4 5" id="KW-0560">Oxidoreductase</keyword>
<name>A0A857J0V6_9BURK</name>
<evidence type="ECO:0000256" key="4">
    <source>
        <dbReference type="ARBA" id="ARBA00023002"/>
    </source>
</evidence>
<dbReference type="EMBL" id="CP047650">
    <property type="protein sequence ID" value="QHI96588.1"/>
    <property type="molecule type" value="Genomic_DNA"/>
</dbReference>
<evidence type="ECO:0000256" key="1">
    <source>
        <dbReference type="ARBA" id="ARBA00022630"/>
    </source>
</evidence>
<dbReference type="GO" id="GO:0050661">
    <property type="term" value="F:NADP binding"/>
    <property type="evidence" value="ECO:0007669"/>
    <property type="project" value="UniProtKB-UniRule"/>
</dbReference>
<keyword evidence="2 5" id="KW-0274">FAD</keyword>
<dbReference type="Proteomes" id="UP000464787">
    <property type="component" value="Chromosome"/>
</dbReference>
<dbReference type="GO" id="GO:0004324">
    <property type="term" value="F:ferredoxin-NADP+ reductase activity"/>
    <property type="evidence" value="ECO:0007669"/>
    <property type="project" value="UniProtKB-UniRule"/>
</dbReference>
<dbReference type="RefSeq" id="WP_160550106.1">
    <property type="nucleotide sequence ID" value="NZ_CP047650.1"/>
</dbReference>
<dbReference type="HAMAP" id="MF_01685">
    <property type="entry name" value="FENR2"/>
    <property type="match status" value="1"/>
</dbReference>
<keyword evidence="8" id="KW-1185">Reference proteome</keyword>
<feature type="binding site" evidence="5">
    <location>
        <position position="39"/>
    </location>
    <ligand>
        <name>FAD</name>
        <dbReference type="ChEBI" id="CHEBI:57692"/>
    </ligand>
</feature>
<accession>A0A857J0V6</accession>
<dbReference type="InterPro" id="IPR050097">
    <property type="entry name" value="Ferredoxin-NADP_redctase_2"/>
</dbReference>
<feature type="binding site" evidence="5">
    <location>
        <position position="337"/>
    </location>
    <ligand>
        <name>FAD</name>
        <dbReference type="ChEBI" id="CHEBI:57692"/>
    </ligand>
</feature>
<dbReference type="AlphaFoldDB" id="A0A857J0V6"/>
<feature type="binding site" evidence="5">
    <location>
        <position position="296"/>
    </location>
    <ligand>
        <name>FAD</name>
        <dbReference type="ChEBI" id="CHEBI:57692"/>
    </ligand>
</feature>
<dbReference type="PRINTS" id="PR00469">
    <property type="entry name" value="PNDRDTASEII"/>
</dbReference>
<feature type="binding site" evidence="5">
    <location>
        <position position="47"/>
    </location>
    <ligand>
        <name>FAD</name>
        <dbReference type="ChEBI" id="CHEBI:57692"/>
    </ligand>
</feature>
<protein>
    <recommendedName>
        <fullName evidence="5">Ferredoxin--NADP reductase</fullName>
        <shortName evidence="5">FNR</shortName>
        <shortName evidence="5">Fd-NADP(+) reductase</shortName>
        <ecNumber evidence="5">1.18.1.2</ecNumber>
    </recommendedName>
</protein>
<dbReference type="PANTHER" id="PTHR48105">
    <property type="entry name" value="THIOREDOXIN REDUCTASE 1-RELATED-RELATED"/>
    <property type="match status" value="1"/>
</dbReference>
<feature type="domain" description="FAD/NAD(P)-binding" evidence="6">
    <location>
        <begin position="11"/>
        <end position="310"/>
    </location>
</feature>
<dbReference type="PRINTS" id="PR00368">
    <property type="entry name" value="FADPNR"/>
</dbReference>
<sequence>MSEPGAPITTDALIIGAGPAGLWLAFELGLLGISSQIVDAQATPGGQVATLYGDKPLYDIPGLPACTGQELTERLLLQVRPFAPELHLGQEIVSLESGGEDGGWRLGSSQGAQFHASCVFIAAGVGAFAPRRLKLDGIEALENSQVFHWWPNAGALFGQRVLVVGGDELALDRIDALLADASPPAAILLMHRRAVLQAPPERLARFEALCAQGRVAFEAGQITGLELEAGRLAAVQRSGPDGDLPTLAVDAIVVAQGLSPRLGPLADWGLAMERKQLPVDTARFATSLPGVFAVGDIVSYPGKKKLIVSAFHEATLAAFAAADLLNPQRSQILQYTSSSSLLHGRLKIES</sequence>
<dbReference type="KEGG" id="xyk:GT347_00385"/>
<dbReference type="EC" id="1.18.1.2" evidence="5"/>
<evidence type="ECO:0000256" key="5">
    <source>
        <dbReference type="HAMAP-Rule" id="MF_01685"/>
    </source>
</evidence>
<dbReference type="GO" id="GO:0050660">
    <property type="term" value="F:flavin adenine dinucleotide binding"/>
    <property type="evidence" value="ECO:0007669"/>
    <property type="project" value="UniProtKB-UniRule"/>
</dbReference>
<dbReference type="InterPro" id="IPR036188">
    <property type="entry name" value="FAD/NAD-bd_sf"/>
</dbReference>
<comment type="cofactor">
    <cofactor evidence="5">
        <name>FAD</name>
        <dbReference type="ChEBI" id="CHEBI:57692"/>
    </cofactor>
    <text evidence="5">Binds 1 FAD per subunit.</text>
</comment>
<organism evidence="7 8">
    <name type="scientific">Xylophilus rhododendri</name>
    <dbReference type="NCBI Taxonomy" id="2697032"/>
    <lineage>
        <taxon>Bacteria</taxon>
        <taxon>Pseudomonadati</taxon>
        <taxon>Pseudomonadota</taxon>
        <taxon>Betaproteobacteria</taxon>
        <taxon>Burkholderiales</taxon>
        <taxon>Xylophilus</taxon>
    </lineage>
</organism>
<keyword evidence="1 5" id="KW-0285">Flavoprotein</keyword>
<dbReference type="Gene3D" id="3.50.50.60">
    <property type="entry name" value="FAD/NAD(P)-binding domain"/>
    <property type="match status" value="2"/>
</dbReference>
<evidence type="ECO:0000259" key="6">
    <source>
        <dbReference type="Pfam" id="PF07992"/>
    </source>
</evidence>
<comment type="catalytic activity">
    <reaction evidence="5">
        <text>2 reduced [2Fe-2S]-[ferredoxin] + NADP(+) + H(+) = 2 oxidized [2Fe-2S]-[ferredoxin] + NADPH</text>
        <dbReference type="Rhea" id="RHEA:20125"/>
        <dbReference type="Rhea" id="RHEA-COMP:10000"/>
        <dbReference type="Rhea" id="RHEA-COMP:10001"/>
        <dbReference type="ChEBI" id="CHEBI:15378"/>
        <dbReference type="ChEBI" id="CHEBI:33737"/>
        <dbReference type="ChEBI" id="CHEBI:33738"/>
        <dbReference type="ChEBI" id="CHEBI:57783"/>
        <dbReference type="ChEBI" id="CHEBI:58349"/>
        <dbReference type="EC" id="1.18.1.2"/>
    </reaction>
</comment>
<dbReference type="Pfam" id="PF07992">
    <property type="entry name" value="Pyr_redox_2"/>
    <property type="match status" value="1"/>
</dbReference>
<feature type="binding site" evidence="5">
    <location>
        <position position="92"/>
    </location>
    <ligand>
        <name>FAD</name>
        <dbReference type="ChEBI" id="CHEBI:57692"/>
    </ligand>
</feature>
<reference evidence="7 8" key="1">
    <citation type="submission" date="2020-01" db="EMBL/GenBank/DDBJ databases">
        <title>Genome sequencing of strain KACC 21265.</title>
        <authorList>
            <person name="Heo J."/>
            <person name="Kim S.-J."/>
            <person name="Kim J.-S."/>
            <person name="Hong S.-B."/>
            <person name="Kwon S.-W."/>
        </authorList>
    </citation>
    <scope>NUCLEOTIDE SEQUENCE [LARGE SCALE GENOMIC DNA]</scope>
    <source>
        <strain evidence="7 8">KACC 21265</strain>
    </source>
</reference>
<evidence type="ECO:0000256" key="3">
    <source>
        <dbReference type="ARBA" id="ARBA00022857"/>
    </source>
</evidence>
<dbReference type="SUPFAM" id="SSF51905">
    <property type="entry name" value="FAD/NAD(P)-binding domain"/>
    <property type="match status" value="1"/>
</dbReference>
<dbReference type="InterPro" id="IPR022890">
    <property type="entry name" value="Fd--NADP_Rdtase_type_2"/>
</dbReference>
<gene>
    <name evidence="7" type="ORF">GT347_00385</name>
</gene>
<dbReference type="InterPro" id="IPR023753">
    <property type="entry name" value="FAD/NAD-binding_dom"/>
</dbReference>
<comment type="subunit">
    <text evidence="5">Homodimer.</text>
</comment>
<comment type="caution">
    <text evidence="5">Lacks conserved residue(s) required for the propagation of feature annotation.</text>
</comment>
<evidence type="ECO:0000256" key="2">
    <source>
        <dbReference type="ARBA" id="ARBA00022827"/>
    </source>
</evidence>
<comment type="similarity">
    <text evidence="5">Belongs to the ferredoxin--NADP reductase type 2 family.</text>
</comment>
<keyword evidence="3 5" id="KW-0521">NADP</keyword>
<evidence type="ECO:0000313" key="7">
    <source>
        <dbReference type="EMBL" id="QHI96588.1"/>
    </source>
</evidence>
<proteinExistence type="inferred from homology"/>
<evidence type="ECO:0000313" key="8">
    <source>
        <dbReference type="Proteomes" id="UP000464787"/>
    </source>
</evidence>
<feature type="binding site" evidence="5">
    <location>
        <position position="52"/>
    </location>
    <ligand>
        <name>FAD</name>
        <dbReference type="ChEBI" id="CHEBI:57692"/>
    </ligand>
</feature>